<sequence length="116" mass="13818">MTRAYLPSYTRSNYDTRYLYTTLLYPLYGPQVVVLSNETQRLDKPSPRLGGWKCCHNNHKNNNNNNNENNNHNNNNNRNNNNYQNYNNHHNNHNNHNINNNHNNNNNSLKYDYIAL</sequence>
<dbReference type="GeneID" id="20200913"/>
<dbReference type="Proteomes" id="UP000015101">
    <property type="component" value="Unassembled WGS sequence"/>
</dbReference>
<dbReference type="KEGG" id="hro:HELRODRAFT_165219"/>
<protein>
    <submittedName>
        <fullName evidence="2 3">Uncharacterized protein</fullName>
    </submittedName>
</protein>
<dbReference type="EMBL" id="KB097639">
    <property type="protein sequence ID" value="ESN93062.1"/>
    <property type="molecule type" value="Genomic_DNA"/>
</dbReference>
<evidence type="ECO:0000313" key="4">
    <source>
        <dbReference type="Proteomes" id="UP000015101"/>
    </source>
</evidence>
<feature type="region of interest" description="Disordered" evidence="1">
    <location>
        <begin position="56"/>
        <end position="116"/>
    </location>
</feature>
<dbReference type="CTD" id="20200913"/>
<proteinExistence type="predicted"/>
<dbReference type="AlphaFoldDB" id="T1EWG3"/>
<feature type="compositionally biased region" description="Low complexity" evidence="1">
    <location>
        <begin position="60"/>
        <end position="107"/>
    </location>
</feature>
<evidence type="ECO:0000313" key="2">
    <source>
        <dbReference type="EMBL" id="ESN93062.1"/>
    </source>
</evidence>
<reference evidence="4" key="1">
    <citation type="submission" date="2012-12" db="EMBL/GenBank/DDBJ databases">
        <authorList>
            <person name="Hellsten U."/>
            <person name="Grimwood J."/>
            <person name="Chapman J.A."/>
            <person name="Shapiro H."/>
            <person name="Aerts A."/>
            <person name="Otillar R.P."/>
            <person name="Terry A.Y."/>
            <person name="Boore J.L."/>
            <person name="Simakov O."/>
            <person name="Marletaz F."/>
            <person name="Cho S.-J."/>
            <person name="Edsinger-Gonzales E."/>
            <person name="Havlak P."/>
            <person name="Kuo D.-H."/>
            <person name="Larsson T."/>
            <person name="Lv J."/>
            <person name="Arendt D."/>
            <person name="Savage R."/>
            <person name="Osoegawa K."/>
            <person name="de Jong P."/>
            <person name="Lindberg D.R."/>
            <person name="Seaver E.C."/>
            <person name="Weisblat D.A."/>
            <person name="Putnam N.H."/>
            <person name="Grigoriev I.V."/>
            <person name="Rokhsar D.S."/>
        </authorList>
    </citation>
    <scope>NUCLEOTIDE SEQUENCE</scope>
</reference>
<keyword evidence="4" id="KW-1185">Reference proteome</keyword>
<name>T1EWG3_HELRO</name>
<dbReference type="EnsemblMetazoa" id="HelroT165219">
    <property type="protein sequence ID" value="HelroP165219"/>
    <property type="gene ID" value="HelroG165219"/>
</dbReference>
<dbReference type="InParanoid" id="T1EWG3"/>
<accession>T1EWG3</accession>
<dbReference type="RefSeq" id="XP_009029320.1">
    <property type="nucleotide sequence ID" value="XM_009031072.1"/>
</dbReference>
<organism evidence="3 4">
    <name type="scientific">Helobdella robusta</name>
    <name type="common">Californian leech</name>
    <dbReference type="NCBI Taxonomy" id="6412"/>
    <lineage>
        <taxon>Eukaryota</taxon>
        <taxon>Metazoa</taxon>
        <taxon>Spiralia</taxon>
        <taxon>Lophotrochozoa</taxon>
        <taxon>Annelida</taxon>
        <taxon>Clitellata</taxon>
        <taxon>Hirudinea</taxon>
        <taxon>Rhynchobdellida</taxon>
        <taxon>Glossiphoniidae</taxon>
        <taxon>Helobdella</taxon>
    </lineage>
</organism>
<dbReference type="EMBL" id="AMQM01001992">
    <property type="status" value="NOT_ANNOTATED_CDS"/>
    <property type="molecule type" value="Genomic_DNA"/>
</dbReference>
<evidence type="ECO:0000256" key="1">
    <source>
        <dbReference type="SAM" id="MobiDB-lite"/>
    </source>
</evidence>
<dbReference type="HOGENOM" id="CLU_2099515_0_0_1"/>
<gene>
    <name evidence="3" type="primary">20200913</name>
    <name evidence="2" type="ORF">HELRODRAFT_165219</name>
</gene>
<reference evidence="3" key="3">
    <citation type="submission" date="2015-06" db="UniProtKB">
        <authorList>
            <consortium name="EnsemblMetazoa"/>
        </authorList>
    </citation>
    <scope>IDENTIFICATION</scope>
</reference>
<reference evidence="2 4" key="2">
    <citation type="journal article" date="2013" name="Nature">
        <title>Insights into bilaterian evolution from three spiralian genomes.</title>
        <authorList>
            <person name="Simakov O."/>
            <person name="Marletaz F."/>
            <person name="Cho S.J."/>
            <person name="Edsinger-Gonzales E."/>
            <person name="Havlak P."/>
            <person name="Hellsten U."/>
            <person name="Kuo D.H."/>
            <person name="Larsson T."/>
            <person name="Lv J."/>
            <person name="Arendt D."/>
            <person name="Savage R."/>
            <person name="Osoegawa K."/>
            <person name="de Jong P."/>
            <person name="Grimwood J."/>
            <person name="Chapman J.A."/>
            <person name="Shapiro H."/>
            <person name="Aerts A."/>
            <person name="Otillar R.P."/>
            <person name="Terry A.Y."/>
            <person name="Boore J.L."/>
            <person name="Grigoriev I.V."/>
            <person name="Lindberg D.R."/>
            <person name="Seaver E.C."/>
            <person name="Weisblat D.A."/>
            <person name="Putnam N.H."/>
            <person name="Rokhsar D.S."/>
        </authorList>
    </citation>
    <scope>NUCLEOTIDE SEQUENCE</scope>
</reference>
<evidence type="ECO:0000313" key="3">
    <source>
        <dbReference type="EnsemblMetazoa" id="HelroP165219"/>
    </source>
</evidence>